<comment type="function">
    <text evidence="8 15">Functions in the N-end rule pathway of protein degradation where it conjugates Leu, Phe and, less efficiently, Met from aminoacyl-tRNAs to the N-termini of proteins containing an N-terminal arginine or lysine.</text>
</comment>
<comment type="catalytic activity">
    <reaction evidence="6 15">
        <text>N-terminal L-arginyl-[protein] + L-leucyl-tRNA(Leu) = N-terminal L-leucyl-L-arginyl-[protein] + tRNA(Leu) + H(+)</text>
        <dbReference type="Rhea" id="RHEA:50416"/>
        <dbReference type="Rhea" id="RHEA-COMP:9613"/>
        <dbReference type="Rhea" id="RHEA-COMP:9622"/>
        <dbReference type="Rhea" id="RHEA-COMP:12672"/>
        <dbReference type="Rhea" id="RHEA-COMP:12673"/>
        <dbReference type="ChEBI" id="CHEBI:15378"/>
        <dbReference type="ChEBI" id="CHEBI:64719"/>
        <dbReference type="ChEBI" id="CHEBI:78442"/>
        <dbReference type="ChEBI" id="CHEBI:78494"/>
        <dbReference type="ChEBI" id="CHEBI:133044"/>
        <dbReference type="EC" id="2.3.2.6"/>
    </reaction>
</comment>
<comment type="catalytic activity">
    <reaction evidence="5 15">
        <text>L-phenylalanyl-tRNA(Phe) + an N-terminal L-alpha-aminoacyl-[protein] = an N-terminal L-phenylalanyl-L-alpha-aminoacyl-[protein] + tRNA(Phe)</text>
        <dbReference type="Rhea" id="RHEA:43632"/>
        <dbReference type="Rhea" id="RHEA-COMP:9668"/>
        <dbReference type="Rhea" id="RHEA-COMP:9699"/>
        <dbReference type="Rhea" id="RHEA-COMP:10636"/>
        <dbReference type="Rhea" id="RHEA-COMP:10637"/>
        <dbReference type="ChEBI" id="CHEBI:78442"/>
        <dbReference type="ChEBI" id="CHEBI:78531"/>
        <dbReference type="ChEBI" id="CHEBI:78597"/>
        <dbReference type="ChEBI" id="CHEBI:83561"/>
        <dbReference type="EC" id="2.3.2.6"/>
    </reaction>
</comment>
<evidence type="ECO:0000256" key="6">
    <source>
        <dbReference type="ARBA" id="ARBA00050652"/>
    </source>
</evidence>
<evidence type="ECO:0000256" key="5">
    <source>
        <dbReference type="ARBA" id="ARBA00050607"/>
    </source>
</evidence>
<evidence type="ECO:0000256" key="2">
    <source>
        <dbReference type="ARBA" id="ARBA00022490"/>
    </source>
</evidence>
<evidence type="ECO:0000256" key="11">
    <source>
        <dbReference type="ARBA" id="ARBA00074372"/>
    </source>
</evidence>
<dbReference type="Gene3D" id="3.30.70.3550">
    <property type="entry name" value="Leucyl/phenylalanyl-tRNA-protein transferase, N-terminal domain"/>
    <property type="match status" value="1"/>
</dbReference>
<evidence type="ECO:0000313" key="17">
    <source>
        <dbReference type="Proteomes" id="UP000808349"/>
    </source>
</evidence>
<dbReference type="PANTHER" id="PTHR30098:SF2">
    <property type="entry name" value="LEUCYL_PHENYLALANYL-TRNA--PROTEIN TRANSFERASE"/>
    <property type="match status" value="1"/>
</dbReference>
<gene>
    <name evidence="15" type="primary">aat</name>
    <name evidence="16" type="ORF">IPO85_05095</name>
</gene>
<sequence>MPVFHIPEDEIIFPHPSQAEPDGLLGIGGDLKISRLLLAYQNGIFPWYSEGEPIMWWCLTPRLILRPQQVVISKSMRSLLRRSFFRVSFDTHFKDVMIACQNISREGQEGTWIHANLISAFCELHEKGLAHSVEVWHNEELVGGLYGLAIGKMFCGESMFAKISNASKFGLICLSQLLVQKGFELIDCQQETPHLKSMGAELMNAEDFFNFLETNKTYKIQPVKWKSTS</sequence>
<dbReference type="PANTHER" id="PTHR30098">
    <property type="entry name" value="LEUCYL/PHENYLALANYL-TRNA--PROTEIN TRANSFERASE"/>
    <property type="match status" value="1"/>
</dbReference>
<protein>
    <recommendedName>
        <fullName evidence="11 15">Leucyl/phenylalanyl-tRNA--protein transferase</fullName>
        <ecNumber evidence="10 15">2.3.2.6</ecNumber>
    </recommendedName>
    <alternativeName>
        <fullName evidence="12 15">L/F-transferase</fullName>
    </alternativeName>
    <alternativeName>
        <fullName evidence="13 15">Leucyltransferase</fullName>
    </alternativeName>
    <alternativeName>
        <fullName evidence="14 15">Phenyalanyltransferase</fullName>
    </alternativeName>
</protein>
<comment type="subcellular location">
    <subcellularLocation>
        <location evidence="1 15">Cytoplasm</location>
    </subcellularLocation>
</comment>
<dbReference type="EC" id="2.3.2.6" evidence="10 15"/>
<dbReference type="GO" id="GO:0005737">
    <property type="term" value="C:cytoplasm"/>
    <property type="evidence" value="ECO:0007669"/>
    <property type="project" value="UniProtKB-SubCell"/>
</dbReference>
<dbReference type="Proteomes" id="UP000808349">
    <property type="component" value="Unassembled WGS sequence"/>
</dbReference>
<evidence type="ECO:0000256" key="8">
    <source>
        <dbReference type="ARBA" id="ARBA00054043"/>
    </source>
</evidence>
<dbReference type="InterPro" id="IPR042203">
    <property type="entry name" value="Leu/Phe-tRNA_Trfase_C"/>
</dbReference>
<comment type="similarity">
    <text evidence="9 15">Belongs to the L/F-transferase family.</text>
</comment>
<dbReference type="EMBL" id="JADKFW010000004">
    <property type="protein sequence ID" value="MBK9716884.1"/>
    <property type="molecule type" value="Genomic_DNA"/>
</dbReference>
<accession>A0A9D7S8V7</accession>
<evidence type="ECO:0000256" key="12">
    <source>
        <dbReference type="ARBA" id="ARBA00077136"/>
    </source>
</evidence>
<evidence type="ECO:0000313" key="16">
    <source>
        <dbReference type="EMBL" id="MBK9716884.1"/>
    </source>
</evidence>
<dbReference type="AlphaFoldDB" id="A0A9D7S8V7"/>
<keyword evidence="4 15" id="KW-0012">Acyltransferase</keyword>
<evidence type="ECO:0000256" key="14">
    <source>
        <dbReference type="ARBA" id="ARBA00083640"/>
    </source>
</evidence>
<dbReference type="Gene3D" id="3.40.630.70">
    <property type="entry name" value="Leucyl/phenylalanyl-tRNA-protein transferase, C-terminal domain"/>
    <property type="match status" value="1"/>
</dbReference>
<dbReference type="InterPro" id="IPR004616">
    <property type="entry name" value="Leu/Phe-tRNA_Trfase"/>
</dbReference>
<comment type="catalytic activity">
    <reaction evidence="7 15">
        <text>N-terminal L-lysyl-[protein] + L-leucyl-tRNA(Leu) = N-terminal L-leucyl-L-lysyl-[protein] + tRNA(Leu) + H(+)</text>
        <dbReference type="Rhea" id="RHEA:12340"/>
        <dbReference type="Rhea" id="RHEA-COMP:9613"/>
        <dbReference type="Rhea" id="RHEA-COMP:9622"/>
        <dbReference type="Rhea" id="RHEA-COMP:12670"/>
        <dbReference type="Rhea" id="RHEA-COMP:12671"/>
        <dbReference type="ChEBI" id="CHEBI:15378"/>
        <dbReference type="ChEBI" id="CHEBI:65249"/>
        <dbReference type="ChEBI" id="CHEBI:78442"/>
        <dbReference type="ChEBI" id="CHEBI:78494"/>
        <dbReference type="ChEBI" id="CHEBI:133043"/>
        <dbReference type="EC" id="2.3.2.6"/>
    </reaction>
</comment>
<organism evidence="16 17">
    <name type="scientific">Candidatus Defluviibacterium haderslevense</name>
    <dbReference type="NCBI Taxonomy" id="2981993"/>
    <lineage>
        <taxon>Bacteria</taxon>
        <taxon>Pseudomonadati</taxon>
        <taxon>Bacteroidota</taxon>
        <taxon>Saprospiria</taxon>
        <taxon>Saprospirales</taxon>
        <taxon>Saprospiraceae</taxon>
        <taxon>Candidatus Defluviibacterium</taxon>
    </lineage>
</organism>
<proteinExistence type="inferred from homology"/>
<evidence type="ECO:0000256" key="4">
    <source>
        <dbReference type="ARBA" id="ARBA00023315"/>
    </source>
</evidence>
<comment type="caution">
    <text evidence="16">The sequence shown here is derived from an EMBL/GenBank/DDBJ whole genome shotgun (WGS) entry which is preliminary data.</text>
</comment>
<evidence type="ECO:0000256" key="9">
    <source>
        <dbReference type="ARBA" id="ARBA00061535"/>
    </source>
</evidence>
<evidence type="ECO:0000256" key="3">
    <source>
        <dbReference type="ARBA" id="ARBA00022679"/>
    </source>
</evidence>
<evidence type="ECO:0000256" key="7">
    <source>
        <dbReference type="ARBA" id="ARBA00051538"/>
    </source>
</evidence>
<evidence type="ECO:0000256" key="10">
    <source>
        <dbReference type="ARBA" id="ARBA00066767"/>
    </source>
</evidence>
<dbReference type="GO" id="GO:0030163">
    <property type="term" value="P:protein catabolic process"/>
    <property type="evidence" value="ECO:0007669"/>
    <property type="project" value="UniProtKB-UniRule"/>
</dbReference>
<dbReference type="FunFam" id="3.30.70.3550:FF:000001">
    <property type="entry name" value="Leucyl/phenylalanyl-tRNA--protein transferase"/>
    <property type="match status" value="1"/>
</dbReference>
<evidence type="ECO:0000256" key="1">
    <source>
        <dbReference type="ARBA" id="ARBA00004496"/>
    </source>
</evidence>
<dbReference type="SUPFAM" id="SSF55729">
    <property type="entry name" value="Acyl-CoA N-acyltransferases (Nat)"/>
    <property type="match status" value="1"/>
</dbReference>
<keyword evidence="3 15" id="KW-0808">Transferase</keyword>
<dbReference type="HAMAP" id="MF_00688">
    <property type="entry name" value="Leu_Phe_trans"/>
    <property type="match status" value="1"/>
</dbReference>
<dbReference type="Pfam" id="PF03588">
    <property type="entry name" value="Leu_Phe_trans"/>
    <property type="match status" value="1"/>
</dbReference>
<name>A0A9D7S8V7_9BACT</name>
<dbReference type="GO" id="GO:0008914">
    <property type="term" value="F:leucyl-tRNA--protein transferase activity"/>
    <property type="evidence" value="ECO:0007669"/>
    <property type="project" value="UniProtKB-UniRule"/>
</dbReference>
<evidence type="ECO:0000256" key="13">
    <source>
        <dbReference type="ARBA" id="ARBA00077165"/>
    </source>
</evidence>
<keyword evidence="2 15" id="KW-0963">Cytoplasm</keyword>
<dbReference type="InterPro" id="IPR016181">
    <property type="entry name" value="Acyl_CoA_acyltransferase"/>
</dbReference>
<dbReference type="NCBIfam" id="TIGR00667">
    <property type="entry name" value="aat"/>
    <property type="match status" value="1"/>
</dbReference>
<dbReference type="InterPro" id="IPR042221">
    <property type="entry name" value="Leu/Phe-tRNA_Trfase_N"/>
</dbReference>
<reference evidence="16 17" key="1">
    <citation type="submission" date="2020-10" db="EMBL/GenBank/DDBJ databases">
        <title>Connecting structure to function with the recovery of over 1000 high-quality activated sludge metagenome-assembled genomes encoding full-length rRNA genes using long-read sequencing.</title>
        <authorList>
            <person name="Singleton C.M."/>
            <person name="Petriglieri F."/>
            <person name="Kristensen J.M."/>
            <person name="Kirkegaard R.H."/>
            <person name="Michaelsen T.Y."/>
            <person name="Andersen M.H."/>
            <person name="Karst S.M."/>
            <person name="Dueholm M.S."/>
            <person name="Nielsen P.H."/>
            <person name="Albertsen M."/>
        </authorList>
    </citation>
    <scope>NUCLEOTIDE SEQUENCE [LARGE SCALE GENOMIC DNA]</scope>
    <source>
        <strain evidence="16">Ribe_18-Q3-R11-54_BAT3C.373</strain>
    </source>
</reference>
<evidence type="ECO:0000256" key="15">
    <source>
        <dbReference type="HAMAP-Rule" id="MF_00688"/>
    </source>
</evidence>